<reference evidence="1 2" key="1">
    <citation type="submission" date="2018-05" db="EMBL/GenBank/DDBJ databases">
        <title>Genomic Encyclopedia of Archaeal and Bacterial Type Strains, Phase II (KMG-II): from individual species to whole genera.</title>
        <authorList>
            <person name="Goeker M."/>
        </authorList>
    </citation>
    <scope>NUCLEOTIDE SEQUENCE [LARGE SCALE GENOMIC DNA]</scope>
    <source>
        <strain evidence="1 2">DSM 22637</strain>
    </source>
</reference>
<evidence type="ECO:0000313" key="1">
    <source>
        <dbReference type="EMBL" id="PWK17885.1"/>
    </source>
</evidence>
<comment type="caution">
    <text evidence="1">The sequence shown here is derived from an EMBL/GenBank/DDBJ whole genome shotgun (WGS) entry which is preliminary data.</text>
</comment>
<dbReference type="RefSeq" id="WP_109682777.1">
    <property type="nucleotide sequence ID" value="NZ_QGGP01000006.1"/>
</dbReference>
<dbReference type="AlphaFoldDB" id="A0A316DJ18"/>
<sequence>MKNILITLFALVVSLTTYSQNDKHEKIKTLKIAYITEALDLTTPEAEKFWPIYNTYENEQDKLRSEIHEKRKNIDFETLTESDAKKIIDDMEALAKTRYELNRNYMSELKSVLTSKKIIKLREAEESFKRKMFEEYRKRHRPEGKSKP</sequence>
<gene>
    <name evidence="1" type="ORF">LX78_02283</name>
</gene>
<keyword evidence="2" id="KW-1185">Reference proteome</keyword>
<dbReference type="OrthoDB" id="675330at2"/>
<name>A0A316DJ18_9FLAO</name>
<accession>A0A316DJ18</accession>
<dbReference type="Gene3D" id="1.20.120.1490">
    <property type="match status" value="1"/>
</dbReference>
<evidence type="ECO:0008006" key="3">
    <source>
        <dbReference type="Google" id="ProtNLM"/>
    </source>
</evidence>
<evidence type="ECO:0000313" key="2">
    <source>
        <dbReference type="Proteomes" id="UP000245430"/>
    </source>
</evidence>
<dbReference type="Proteomes" id="UP000245430">
    <property type="component" value="Unassembled WGS sequence"/>
</dbReference>
<proteinExistence type="predicted"/>
<organism evidence="1 2">
    <name type="scientific">Xanthomarina spongicola</name>
    <dbReference type="NCBI Taxonomy" id="570520"/>
    <lineage>
        <taxon>Bacteria</taxon>
        <taxon>Pseudomonadati</taxon>
        <taxon>Bacteroidota</taxon>
        <taxon>Flavobacteriia</taxon>
        <taxon>Flavobacteriales</taxon>
        <taxon>Flavobacteriaceae</taxon>
        <taxon>Xanthomarina</taxon>
    </lineage>
</organism>
<protein>
    <recommendedName>
        <fullName evidence="3">LTXXQ motif family protein</fullName>
    </recommendedName>
</protein>
<dbReference type="EMBL" id="QGGP01000006">
    <property type="protein sequence ID" value="PWK17885.1"/>
    <property type="molecule type" value="Genomic_DNA"/>
</dbReference>